<evidence type="ECO:0000313" key="9">
    <source>
        <dbReference type="EMBL" id="MRW93497.1"/>
    </source>
</evidence>
<keyword evidence="3" id="KW-0807">Transducer</keyword>
<evidence type="ECO:0000313" key="10">
    <source>
        <dbReference type="Proteomes" id="UP000433309"/>
    </source>
</evidence>
<dbReference type="AlphaFoldDB" id="A0A6I2L8G1"/>
<dbReference type="PROSITE" id="PS50112">
    <property type="entry name" value="PAS"/>
    <property type="match status" value="1"/>
</dbReference>
<dbReference type="GO" id="GO:0006935">
    <property type="term" value="P:chemotaxis"/>
    <property type="evidence" value="ECO:0007669"/>
    <property type="project" value="TreeGrafter"/>
</dbReference>
<dbReference type="Proteomes" id="UP000433309">
    <property type="component" value="Unassembled WGS sequence"/>
</dbReference>
<reference evidence="9 10" key="1">
    <citation type="submission" date="2019-11" db="EMBL/GenBank/DDBJ databases">
        <title>Novel species isolated from a subtropical stream in China.</title>
        <authorList>
            <person name="Lu H."/>
        </authorList>
    </citation>
    <scope>NUCLEOTIDE SEQUENCE [LARGE SCALE GENOMIC DNA]</scope>
    <source>
        <strain evidence="9 10">FT80W</strain>
    </source>
</reference>
<protein>
    <submittedName>
        <fullName evidence="9">PAS domain S-box protein</fullName>
    </submittedName>
</protein>
<dbReference type="InterPro" id="IPR013655">
    <property type="entry name" value="PAS_fold_3"/>
</dbReference>
<dbReference type="SUPFAM" id="SSF58104">
    <property type="entry name" value="Methyl-accepting chemotaxis protein (MCP) signaling domain"/>
    <property type="match status" value="1"/>
</dbReference>
<dbReference type="Gene3D" id="3.30.450.20">
    <property type="entry name" value="PAS domain"/>
    <property type="match status" value="1"/>
</dbReference>
<sequence length="524" mass="55948">MRLNFPVSNIEYVLDETETIVSKTDLQGNICYVNADFIRISGYAEDELLGAPQNIVRHPDMPAAAFEDLWRALRAGRAWNGLVKNRCKNGDFYWVEANAAPYFENGKLAGYTSVRVKPSRAQIEAAERLYTTENLRFKEKRHISLSTQFHIIFFGLTLLMLAALLLPAFKTLIGIDLILALVGMMVLRKSAITPLIAMRGALERMGGGDLTGRIATEGAAEVVAMQHALRVLQINLQSLVGQIKEASAVVGREAHGIARGNADLSARSESQASALEQTAASMRQMTGTVHQNADNAHEANDVALTAARVAADGGAAVAAVVRTMEAIRASSTRIADIIDVIDGIAFQTNILALNAAVEAARAGEQGRGFAVVAGEVRQLAQRSASAAHEITALINSSVEQIGNGSREAADAGRIMREMVTSVAEVERYMGQISQASREQSSGIAQIDQAVGHIDSINQQNAAVAEDAALAAQRMQRQAVVLQHLIAQFKLVAGGPAMVMTMPARRQHASPSGGAAAGRLSVGRP</sequence>
<dbReference type="Gene3D" id="1.10.287.950">
    <property type="entry name" value="Methyl-accepting chemotaxis protein"/>
    <property type="match status" value="1"/>
</dbReference>
<gene>
    <name evidence="9" type="ORF">GJ699_26250</name>
</gene>
<evidence type="ECO:0000256" key="1">
    <source>
        <dbReference type="ARBA" id="ARBA00004370"/>
    </source>
</evidence>
<feature type="domain" description="Methyl-accepting transducer" evidence="6">
    <location>
        <begin position="246"/>
        <end position="475"/>
    </location>
</feature>
<evidence type="ECO:0000256" key="2">
    <source>
        <dbReference type="ARBA" id="ARBA00029447"/>
    </source>
</evidence>
<evidence type="ECO:0000256" key="3">
    <source>
        <dbReference type="PROSITE-ProRule" id="PRU00284"/>
    </source>
</evidence>
<evidence type="ECO:0000256" key="4">
    <source>
        <dbReference type="SAM" id="MobiDB-lite"/>
    </source>
</evidence>
<dbReference type="InterPro" id="IPR003660">
    <property type="entry name" value="HAMP_dom"/>
</dbReference>
<proteinExistence type="inferred from homology"/>
<dbReference type="InterPro" id="IPR035965">
    <property type="entry name" value="PAS-like_dom_sf"/>
</dbReference>
<dbReference type="NCBIfam" id="TIGR00229">
    <property type="entry name" value="sensory_box"/>
    <property type="match status" value="1"/>
</dbReference>
<comment type="similarity">
    <text evidence="2">Belongs to the methyl-accepting chemotaxis (MCP) protein family.</text>
</comment>
<dbReference type="PROSITE" id="PS50885">
    <property type="entry name" value="HAMP"/>
    <property type="match status" value="1"/>
</dbReference>
<dbReference type="PANTHER" id="PTHR43531:SF7">
    <property type="entry name" value="AEROTAXIS RECEPTOR"/>
    <property type="match status" value="1"/>
</dbReference>
<comment type="subcellular location">
    <subcellularLocation>
        <location evidence="1">Membrane</location>
    </subcellularLocation>
</comment>
<dbReference type="GO" id="GO:0005886">
    <property type="term" value="C:plasma membrane"/>
    <property type="evidence" value="ECO:0007669"/>
    <property type="project" value="TreeGrafter"/>
</dbReference>
<feature type="domain" description="HAMP" evidence="8">
    <location>
        <begin position="189"/>
        <end position="241"/>
    </location>
</feature>
<name>A0A6I2L8G1_9BURK</name>
<feature type="region of interest" description="Disordered" evidence="4">
    <location>
        <begin position="503"/>
        <end position="524"/>
    </location>
</feature>
<dbReference type="SMART" id="SM00091">
    <property type="entry name" value="PAS"/>
    <property type="match status" value="1"/>
</dbReference>
<keyword evidence="5" id="KW-0472">Membrane</keyword>
<dbReference type="SMART" id="SM00304">
    <property type="entry name" value="HAMP"/>
    <property type="match status" value="1"/>
</dbReference>
<dbReference type="SUPFAM" id="SSF55785">
    <property type="entry name" value="PYP-like sensor domain (PAS domain)"/>
    <property type="match status" value="1"/>
</dbReference>
<evidence type="ECO:0000259" key="6">
    <source>
        <dbReference type="PROSITE" id="PS50111"/>
    </source>
</evidence>
<dbReference type="Pfam" id="PF00015">
    <property type="entry name" value="MCPsignal"/>
    <property type="match status" value="1"/>
</dbReference>
<evidence type="ECO:0000259" key="8">
    <source>
        <dbReference type="PROSITE" id="PS50885"/>
    </source>
</evidence>
<keyword evidence="5" id="KW-1133">Transmembrane helix</keyword>
<evidence type="ECO:0000259" key="7">
    <source>
        <dbReference type="PROSITE" id="PS50112"/>
    </source>
</evidence>
<feature type="domain" description="PAS" evidence="7">
    <location>
        <begin position="6"/>
        <end position="76"/>
    </location>
</feature>
<dbReference type="GO" id="GO:0004888">
    <property type="term" value="F:transmembrane signaling receptor activity"/>
    <property type="evidence" value="ECO:0007669"/>
    <property type="project" value="TreeGrafter"/>
</dbReference>
<keyword evidence="5" id="KW-0812">Transmembrane</keyword>
<dbReference type="Pfam" id="PF08447">
    <property type="entry name" value="PAS_3"/>
    <property type="match status" value="1"/>
</dbReference>
<keyword evidence="10" id="KW-1185">Reference proteome</keyword>
<evidence type="ECO:0000256" key="5">
    <source>
        <dbReference type="SAM" id="Phobius"/>
    </source>
</evidence>
<dbReference type="PANTHER" id="PTHR43531">
    <property type="entry name" value="PROTEIN ICFG"/>
    <property type="match status" value="1"/>
</dbReference>
<dbReference type="SMART" id="SM00283">
    <property type="entry name" value="MA"/>
    <property type="match status" value="1"/>
</dbReference>
<accession>A0A6I2L8G1</accession>
<dbReference type="EMBL" id="WKJK01000017">
    <property type="protein sequence ID" value="MRW93497.1"/>
    <property type="molecule type" value="Genomic_DNA"/>
</dbReference>
<dbReference type="PROSITE" id="PS50111">
    <property type="entry name" value="CHEMOTAXIS_TRANSDUC_2"/>
    <property type="match status" value="1"/>
</dbReference>
<feature type="transmembrane region" description="Helical" evidence="5">
    <location>
        <begin position="145"/>
        <end position="166"/>
    </location>
</feature>
<dbReference type="InterPro" id="IPR000014">
    <property type="entry name" value="PAS"/>
</dbReference>
<dbReference type="FunFam" id="1.10.287.950:FF:000001">
    <property type="entry name" value="Methyl-accepting chemotaxis sensory transducer"/>
    <property type="match status" value="1"/>
</dbReference>
<dbReference type="CDD" id="cd00130">
    <property type="entry name" value="PAS"/>
    <property type="match status" value="1"/>
</dbReference>
<comment type="caution">
    <text evidence="9">The sequence shown here is derived from an EMBL/GenBank/DDBJ whole genome shotgun (WGS) entry which is preliminary data.</text>
</comment>
<dbReference type="CDD" id="cd11386">
    <property type="entry name" value="MCP_signal"/>
    <property type="match status" value="1"/>
</dbReference>
<dbReference type="GO" id="GO:0007165">
    <property type="term" value="P:signal transduction"/>
    <property type="evidence" value="ECO:0007669"/>
    <property type="project" value="UniProtKB-KW"/>
</dbReference>
<dbReference type="InterPro" id="IPR004089">
    <property type="entry name" value="MCPsignal_dom"/>
</dbReference>
<dbReference type="InterPro" id="IPR051310">
    <property type="entry name" value="MCP_chemotaxis"/>
</dbReference>
<organism evidence="9 10">
    <name type="scientific">Duganella guangzhouensis</name>
    <dbReference type="NCBI Taxonomy" id="2666084"/>
    <lineage>
        <taxon>Bacteria</taxon>
        <taxon>Pseudomonadati</taxon>
        <taxon>Pseudomonadota</taxon>
        <taxon>Betaproteobacteria</taxon>
        <taxon>Burkholderiales</taxon>
        <taxon>Oxalobacteraceae</taxon>
        <taxon>Telluria group</taxon>
        <taxon>Duganella</taxon>
    </lineage>
</organism>